<comment type="caution">
    <text evidence="3">The sequence shown here is derived from an EMBL/GenBank/DDBJ whole genome shotgun (WGS) entry which is preliminary data.</text>
</comment>
<gene>
    <name evidence="3" type="ORF">EDC56_3007</name>
</gene>
<keyword evidence="1" id="KW-0175">Coiled coil</keyword>
<protein>
    <submittedName>
        <fullName evidence="3">Cro/C1-type helix-turn-helix DNA-binding protein</fullName>
    </submittedName>
</protein>
<evidence type="ECO:0000259" key="2">
    <source>
        <dbReference type="PROSITE" id="PS50943"/>
    </source>
</evidence>
<dbReference type="PROSITE" id="PS50943">
    <property type="entry name" value="HTH_CROC1"/>
    <property type="match status" value="1"/>
</dbReference>
<dbReference type="Gene3D" id="1.10.260.40">
    <property type="entry name" value="lambda repressor-like DNA-binding domains"/>
    <property type="match status" value="1"/>
</dbReference>
<dbReference type="AlphaFoldDB" id="A0A3N2DKP1"/>
<dbReference type="SMART" id="SM00530">
    <property type="entry name" value="HTH_XRE"/>
    <property type="match status" value="1"/>
</dbReference>
<dbReference type="RefSeq" id="WP_123713313.1">
    <property type="nucleotide sequence ID" value="NZ_RKHR01000005.1"/>
</dbReference>
<dbReference type="GO" id="GO:0003677">
    <property type="term" value="F:DNA binding"/>
    <property type="evidence" value="ECO:0007669"/>
    <property type="project" value="UniProtKB-KW"/>
</dbReference>
<dbReference type="InterPro" id="IPR001387">
    <property type="entry name" value="Cro/C1-type_HTH"/>
</dbReference>
<evidence type="ECO:0000256" key="1">
    <source>
        <dbReference type="SAM" id="Coils"/>
    </source>
</evidence>
<feature type="coiled-coil region" evidence="1">
    <location>
        <begin position="61"/>
        <end position="88"/>
    </location>
</feature>
<proteinExistence type="predicted"/>
<dbReference type="SUPFAM" id="SSF47413">
    <property type="entry name" value="lambda repressor-like DNA-binding domains"/>
    <property type="match status" value="1"/>
</dbReference>
<dbReference type="EMBL" id="RKHR01000005">
    <property type="protein sequence ID" value="ROS00356.1"/>
    <property type="molecule type" value="Genomic_DNA"/>
</dbReference>
<keyword evidence="4" id="KW-1185">Reference proteome</keyword>
<organism evidence="3 4">
    <name type="scientific">Sinobacterium caligoides</name>
    <dbReference type="NCBI Taxonomy" id="933926"/>
    <lineage>
        <taxon>Bacteria</taxon>
        <taxon>Pseudomonadati</taxon>
        <taxon>Pseudomonadota</taxon>
        <taxon>Gammaproteobacteria</taxon>
        <taxon>Cellvibrionales</taxon>
        <taxon>Spongiibacteraceae</taxon>
        <taxon>Sinobacterium</taxon>
    </lineage>
</organism>
<dbReference type="InterPro" id="IPR010982">
    <property type="entry name" value="Lambda_DNA-bd_dom_sf"/>
</dbReference>
<name>A0A3N2DKP1_9GAMM</name>
<accession>A0A3N2DKP1</accession>
<reference evidence="3 4" key="1">
    <citation type="submission" date="2018-11" db="EMBL/GenBank/DDBJ databases">
        <title>Genomic Encyclopedia of Type Strains, Phase IV (KMG-IV): sequencing the most valuable type-strain genomes for metagenomic binning, comparative biology and taxonomic classification.</title>
        <authorList>
            <person name="Goeker M."/>
        </authorList>
    </citation>
    <scope>NUCLEOTIDE SEQUENCE [LARGE SCALE GENOMIC DNA]</scope>
    <source>
        <strain evidence="3 4">DSM 100316</strain>
    </source>
</reference>
<keyword evidence="3" id="KW-0238">DNA-binding</keyword>
<evidence type="ECO:0000313" key="4">
    <source>
        <dbReference type="Proteomes" id="UP000275394"/>
    </source>
</evidence>
<dbReference type="Proteomes" id="UP000275394">
    <property type="component" value="Unassembled WGS sequence"/>
</dbReference>
<dbReference type="OrthoDB" id="5298444at2"/>
<feature type="domain" description="HTH cro/C1-type" evidence="2">
    <location>
        <begin position="11"/>
        <end position="64"/>
    </location>
</feature>
<evidence type="ECO:0000313" key="3">
    <source>
        <dbReference type="EMBL" id="ROS00356.1"/>
    </source>
</evidence>
<sequence>MAQTNALVQTLKRALKAHGKTYADAAHVLGLTETSVKRLFSEQSFSLARLDQVCQMIGMEISDLVKMMEEQSSKLEQLTKEQEQEISKDVTLLLVAVCVLSRWTMPQIIDFYHIDEMECIQKLAYLDRLNIIELLPKNKIKLKVSPNFSWLENGPIQQFFQDKIAKEYFDTRFKNEGEQLVVLNGMLSKASNNEFQRKMKRLAKEFEELNQEDVGLPLEQRDGVTVLLAMRGWDYGLFKPMIK</sequence>
<dbReference type="Pfam" id="PF13443">
    <property type="entry name" value="HTH_26"/>
    <property type="match status" value="1"/>
</dbReference>